<comment type="catalytic activity">
    <reaction evidence="8">
        <text>3-dehydro-D-erythronate + ATP = 3-dehydro-4-O-phospho-D-erythronate + ADP + H(+)</text>
        <dbReference type="Rhea" id="RHEA:52556"/>
        <dbReference type="ChEBI" id="CHEBI:15378"/>
        <dbReference type="ChEBI" id="CHEBI:30616"/>
        <dbReference type="ChEBI" id="CHEBI:57958"/>
        <dbReference type="ChEBI" id="CHEBI:136593"/>
        <dbReference type="ChEBI" id="CHEBI:456216"/>
        <dbReference type="EC" id="2.7.1.217"/>
    </reaction>
</comment>
<sequence>MTVAPQRGPLLGCVADDYTGGTDVAAALRRAGLRTALLFGRPEADTPPPECDAVVVALKTRTAPVAEAVSASLAVREWLAGHGVPRVYVKYCSTFDSTDEGNIGPIVDAVLDAAGTVQTVVCPAAPEHGRTVYQGHLFVGDRLLSQSPMRHHPLTPMTDPDLVAVLSRQTPHPVGLLPLRTVRRGGAAVRAALDELGRRGVRHVVADATCDEDLTALAAGTAHLPVVTGAAGLARAVGHLLPGAGAVEREETPPLSRGPGIVLSGSCSAATLGQVEHARKVFPSYRLAPDGAPDELAAGVRAWLDAHAGRGPVMVYSSAAPGERGDARAGEVLEQALAEAARHAVGLGVRRIVVAGGETSGAVVRGLGIGSVIVTGEADRGVPWCLTTGEPRLALLLKSGNFGRDDLFVRAMEETE</sequence>
<keyword evidence="2" id="KW-0808">Transferase</keyword>
<keyword evidence="16" id="KW-1185">Reference proteome</keyword>
<dbReference type="EC" id="2.7.1.217" evidence="10"/>
<evidence type="ECO:0000313" key="16">
    <source>
        <dbReference type="Proteomes" id="UP001500683"/>
    </source>
</evidence>
<evidence type="ECO:0000313" key="15">
    <source>
        <dbReference type="EMBL" id="GAA4091577.1"/>
    </source>
</evidence>
<comment type="caution">
    <text evidence="15">The sequence shown here is derived from an EMBL/GenBank/DDBJ whole genome shotgun (WGS) entry which is preliminary data.</text>
</comment>
<feature type="domain" description="Four-carbon acid sugar kinase N-terminal" evidence="13">
    <location>
        <begin position="11"/>
        <end position="236"/>
    </location>
</feature>
<dbReference type="GO" id="GO:0016301">
    <property type="term" value="F:kinase activity"/>
    <property type="evidence" value="ECO:0007669"/>
    <property type="project" value="UniProtKB-KW"/>
</dbReference>
<evidence type="ECO:0000256" key="9">
    <source>
        <dbReference type="ARBA" id="ARBA00037335"/>
    </source>
</evidence>
<dbReference type="InterPro" id="IPR010737">
    <property type="entry name" value="4-carb_acid_sugar_kinase_N"/>
</dbReference>
<evidence type="ECO:0000259" key="14">
    <source>
        <dbReference type="Pfam" id="PF17042"/>
    </source>
</evidence>
<evidence type="ECO:0000256" key="5">
    <source>
        <dbReference type="ARBA" id="ARBA00022840"/>
    </source>
</evidence>
<keyword evidence="3" id="KW-0547">Nucleotide-binding</keyword>
<evidence type="ECO:0000256" key="8">
    <source>
        <dbReference type="ARBA" id="ARBA00036346"/>
    </source>
</evidence>
<dbReference type="Proteomes" id="UP001500683">
    <property type="component" value="Unassembled WGS sequence"/>
</dbReference>
<evidence type="ECO:0000256" key="11">
    <source>
        <dbReference type="ARBA" id="ARBA00039461"/>
    </source>
</evidence>
<proteinExistence type="inferred from homology"/>
<evidence type="ECO:0000256" key="1">
    <source>
        <dbReference type="ARBA" id="ARBA00005715"/>
    </source>
</evidence>
<dbReference type="Pfam" id="PF17042">
    <property type="entry name" value="NBD_C"/>
    <property type="match status" value="1"/>
</dbReference>
<evidence type="ECO:0000256" key="6">
    <source>
        <dbReference type="ARBA" id="ARBA00023277"/>
    </source>
</evidence>
<evidence type="ECO:0000256" key="3">
    <source>
        <dbReference type="ARBA" id="ARBA00022741"/>
    </source>
</evidence>
<evidence type="ECO:0000256" key="7">
    <source>
        <dbReference type="ARBA" id="ARBA00035898"/>
    </source>
</evidence>
<dbReference type="SUPFAM" id="SSF142764">
    <property type="entry name" value="YgbK-like"/>
    <property type="match status" value="1"/>
</dbReference>
<comment type="similarity">
    <text evidence="1">Belongs to the four-carbon acid sugar kinase family.</text>
</comment>
<dbReference type="EMBL" id="BAAAZG010000047">
    <property type="protein sequence ID" value="GAA4091577.1"/>
    <property type="molecule type" value="Genomic_DNA"/>
</dbReference>
<evidence type="ECO:0000256" key="2">
    <source>
        <dbReference type="ARBA" id="ARBA00022679"/>
    </source>
</evidence>
<evidence type="ECO:0000256" key="10">
    <source>
        <dbReference type="ARBA" id="ARBA00039095"/>
    </source>
</evidence>
<keyword evidence="5" id="KW-0067">ATP-binding</keyword>
<dbReference type="Gene3D" id="3.40.980.20">
    <property type="entry name" value="Four-carbon acid sugar kinase, nucleotide binding domain"/>
    <property type="match status" value="1"/>
</dbReference>
<dbReference type="Gene3D" id="3.40.50.10840">
    <property type="entry name" value="Putative sugar-binding, N-terminal domain"/>
    <property type="match status" value="1"/>
</dbReference>
<evidence type="ECO:0000256" key="4">
    <source>
        <dbReference type="ARBA" id="ARBA00022777"/>
    </source>
</evidence>
<gene>
    <name evidence="15" type="ORF">GCM10022214_60940</name>
</gene>
<accession>A0ABP7WMP8</accession>
<name>A0ABP7WMP8_9ACTN</name>
<keyword evidence="6" id="KW-0119">Carbohydrate metabolism</keyword>
<dbReference type="InterPro" id="IPR042213">
    <property type="entry name" value="NBD_C_sf"/>
</dbReference>
<dbReference type="Pfam" id="PF07005">
    <property type="entry name" value="SBD_N"/>
    <property type="match status" value="1"/>
</dbReference>
<reference evidence="16" key="1">
    <citation type="journal article" date="2019" name="Int. J. Syst. Evol. Microbiol.">
        <title>The Global Catalogue of Microorganisms (GCM) 10K type strain sequencing project: providing services to taxonomists for standard genome sequencing and annotation.</title>
        <authorList>
            <consortium name="The Broad Institute Genomics Platform"/>
            <consortium name="The Broad Institute Genome Sequencing Center for Infectious Disease"/>
            <person name="Wu L."/>
            <person name="Ma J."/>
        </authorList>
    </citation>
    <scope>NUCLEOTIDE SEQUENCE [LARGE SCALE GENOMIC DNA]</scope>
    <source>
        <strain evidence="16">JCM 16702</strain>
    </source>
</reference>
<comment type="function">
    <text evidence="9">Catalyzes the ATP-dependent phosphorylation of 3-oxo-tetronate to 3-oxo-tetronate 4-phosphate.</text>
</comment>
<dbReference type="InterPro" id="IPR031475">
    <property type="entry name" value="NBD_C"/>
</dbReference>
<feature type="domain" description="Four-carbon acid sugar kinase nucleotide binding" evidence="14">
    <location>
        <begin position="262"/>
        <end position="408"/>
    </location>
</feature>
<protein>
    <recommendedName>
        <fullName evidence="11">3-oxo-tetronate kinase</fullName>
        <ecNumber evidence="10">2.7.1.217</ecNumber>
    </recommendedName>
    <alternativeName>
        <fullName evidence="12">3-dehydrotetronate 4-kinase</fullName>
    </alternativeName>
</protein>
<dbReference type="NCBIfam" id="NF043035">
    <property type="entry name" value="OxoTetrKin"/>
    <property type="match status" value="1"/>
</dbReference>
<dbReference type="InterPro" id="IPR050007">
    <property type="entry name" value="OtnK"/>
</dbReference>
<comment type="catalytic activity">
    <reaction evidence="7">
        <text>3-dehydro-L-erythronate + ATP = 3-dehydro-4-O-phospho-L-erythronate + ADP + H(+)</text>
        <dbReference type="Rhea" id="RHEA:52552"/>
        <dbReference type="ChEBI" id="CHEBI:15378"/>
        <dbReference type="ChEBI" id="CHEBI:30616"/>
        <dbReference type="ChEBI" id="CHEBI:136592"/>
        <dbReference type="ChEBI" id="CHEBI:136670"/>
        <dbReference type="ChEBI" id="CHEBI:456216"/>
        <dbReference type="EC" id="2.7.1.217"/>
    </reaction>
</comment>
<dbReference type="InterPro" id="IPR037051">
    <property type="entry name" value="4-carb_acid_sugar_kinase_N_sf"/>
</dbReference>
<keyword evidence="4 15" id="KW-0418">Kinase</keyword>
<dbReference type="RefSeq" id="WP_344954493.1">
    <property type="nucleotide sequence ID" value="NZ_BAAAZG010000047.1"/>
</dbReference>
<evidence type="ECO:0000256" key="12">
    <source>
        <dbReference type="ARBA" id="ARBA00041377"/>
    </source>
</evidence>
<evidence type="ECO:0000259" key="13">
    <source>
        <dbReference type="Pfam" id="PF07005"/>
    </source>
</evidence>
<organism evidence="15 16">
    <name type="scientific">Actinomadura miaoliensis</name>
    <dbReference type="NCBI Taxonomy" id="430685"/>
    <lineage>
        <taxon>Bacteria</taxon>
        <taxon>Bacillati</taxon>
        <taxon>Actinomycetota</taxon>
        <taxon>Actinomycetes</taxon>
        <taxon>Streptosporangiales</taxon>
        <taxon>Thermomonosporaceae</taxon>
        <taxon>Actinomadura</taxon>
    </lineage>
</organism>